<dbReference type="SUPFAM" id="SSF56219">
    <property type="entry name" value="DNase I-like"/>
    <property type="match status" value="1"/>
</dbReference>
<comment type="caution">
    <text evidence="2">The sequence shown here is derived from an EMBL/GenBank/DDBJ whole genome shotgun (WGS) entry which is preliminary data.</text>
</comment>
<accession>A0A263CY36</accession>
<keyword evidence="2" id="KW-0378">Hydrolase</keyword>
<dbReference type="Proteomes" id="UP000242444">
    <property type="component" value="Unassembled WGS sequence"/>
</dbReference>
<dbReference type="GO" id="GO:0016020">
    <property type="term" value="C:membrane"/>
    <property type="evidence" value="ECO:0007669"/>
    <property type="project" value="GOC"/>
</dbReference>
<evidence type="ECO:0000313" key="3">
    <source>
        <dbReference type="Proteomes" id="UP000242444"/>
    </source>
</evidence>
<feature type="domain" description="Endonuclease/exonuclease/phosphatase" evidence="1">
    <location>
        <begin position="47"/>
        <end position="281"/>
    </location>
</feature>
<evidence type="ECO:0000259" key="1">
    <source>
        <dbReference type="Pfam" id="PF03372"/>
    </source>
</evidence>
<dbReference type="GO" id="GO:0006506">
    <property type="term" value="P:GPI anchor biosynthetic process"/>
    <property type="evidence" value="ECO:0007669"/>
    <property type="project" value="TreeGrafter"/>
</dbReference>
<dbReference type="InterPro" id="IPR036691">
    <property type="entry name" value="Endo/exonu/phosph_ase_sf"/>
</dbReference>
<dbReference type="InParanoid" id="A0A263CY36"/>
<gene>
    <name evidence="2" type="ORF">CFN78_21550</name>
</gene>
<dbReference type="GO" id="GO:0016787">
    <property type="term" value="F:hydrolase activity"/>
    <property type="evidence" value="ECO:0007669"/>
    <property type="project" value="UniProtKB-KW"/>
</dbReference>
<dbReference type="AlphaFoldDB" id="A0A263CY36"/>
<name>A0A263CY36_9PSEU</name>
<keyword evidence="3" id="KW-1185">Reference proteome</keyword>
<dbReference type="Gene3D" id="3.60.10.10">
    <property type="entry name" value="Endonuclease/exonuclease/phosphatase"/>
    <property type="match status" value="1"/>
</dbReference>
<dbReference type="OrthoDB" id="155529at2"/>
<dbReference type="EMBL" id="NKYE01000015">
    <property type="protein sequence ID" value="OZM71064.1"/>
    <property type="molecule type" value="Genomic_DNA"/>
</dbReference>
<dbReference type="Pfam" id="PF03372">
    <property type="entry name" value="Exo_endo_phos"/>
    <property type="match status" value="1"/>
</dbReference>
<sequence length="291" mass="30491">MSPTRRVTTRLPVALGALLAVVLLAGASAGIPAVASWHPRALRVLGFNMHAGIGTDGRADLARTAAVIRDSGADVVGLQEVDVHWDARSGYADQARELAAMLGMRVFFAPIYDLDPEPGHTQRRRYGVAVLSRQPVTHTRNHHLTRQSTVDPGSVPGPAPGFAEVVVRVGGRSVHVYVTHLDSRPEPGVRAAQVAETVATLDGDGPRARQVLVGDLNAEPAAPELAPLLGRTADTWASAGTSGSGATFPADAPARRIDYVTIAGPVRALSATVPDVRASDHRPVLATVRVG</sequence>
<reference evidence="2 3" key="1">
    <citation type="submission" date="2017-07" db="EMBL/GenBank/DDBJ databases">
        <title>Amycolatopsis antarcticus sp. nov., isolated from the surface of an Antarcticus brown macroalga.</title>
        <authorList>
            <person name="Wang J."/>
            <person name="Leiva S."/>
            <person name="Huang J."/>
            <person name="Huang Y."/>
        </authorList>
    </citation>
    <scope>NUCLEOTIDE SEQUENCE [LARGE SCALE GENOMIC DNA]</scope>
    <source>
        <strain evidence="2 3">AU-G6</strain>
    </source>
</reference>
<organism evidence="2 3">
    <name type="scientific">Amycolatopsis antarctica</name>
    <dbReference type="NCBI Taxonomy" id="1854586"/>
    <lineage>
        <taxon>Bacteria</taxon>
        <taxon>Bacillati</taxon>
        <taxon>Actinomycetota</taxon>
        <taxon>Actinomycetes</taxon>
        <taxon>Pseudonocardiales</taxon>
        <taxon>Pseudonocardiaceae</taxon>
        <taxon>Amycolatopsis</taxon>
    </lineage>
</organism>
<protein>
    <submittedName>
        <fullName evidence="2">Metal-dependent hydrolase</fullName>
    </submittedName>
</protein>
<evidence type="ECO:0000313" key="2">
    <source>
        <dbReference type="EMBL" id="OZM71064.1"/>
    </source>
</evidence>
<dbReference type="InterPro" id="IPR005135">
    <property type="entry name" value="Endo/exonuclease/phosphatase"/>
</dbReference>
<dbReference type="RefSeq" id="WP_094864684.1">
    <property type="nucleotide sequence ID" value="NZ_NKYE01000015.1"/>
</dbReference>
<dbReference type="PANTHER" id="PTHR14859">
    <property type="entry name" value="CALCOFLUOR WHITE HYPERSENSITIVE PROTEIN PRECURSOR"/>
    <property type="match status" value="1"/>
</dbReference>
<proteinExistence type="predicted"/>
<dbReference type="PANTHER" id="PTHR14859:SF15">
    <property type="entry name" value="ENDONUCLEASE_EXONUCLEASE_PHOSPHATASE DOMAIN-CONTAINING PROTEIN"/>
    <property type="match status" value="1"/>
</dbReference>
<dbReference type="InterPro" id="IPR051916">
    <property type="entry name" value="GPI-anchor_lipid_remodeler"/>
</dbReference>